<dbReference type="RefSeq" id="WP_269308547.1">
    <property type="nucleotide sequence ID" value="NZ_CP098242.1"/>
</dbReference>
<sequence>MPSFINTNNSALNTMRQLNKTQQTLSTAMERLSSGKRINSAKDDAAGLNIAALMTTQINGMNQAIRNAYDGVSMSQTAEGALSTSSDMLQRMRELAVQASNSTYSGADRQAIQDEINQLASGLNDIASKSTFNGQKLLDGTMGSQQFQVGPNAGDTVSIGGTNFQTSVYGNNRVEGGAVTPGTAANAGQFTVSGKAGSATISTNAGASARDVAAAINAQTDATGVSATARTDVNLGNLQAGDSYSFELTLNNASPATVSFTVGADGDLSAVVNAFNQQSAKTGVTAQEDAVHGGIKLTNSAGEVIGLQAKPGSSAGATMASYGANANISTSAAITDTAVTEAAGTVTMNSASSFTVTETTPMTGIEVAGNSQLNSVAAISVSTFEDAQRAIDTIDSALAAISSERAKYGAVQNRFESTISNMMVGSENASASRSRIFDTDYAQEVTNQSRALLLQKVGVAMQAQANQTPQAVLSLLK</sequence>
<dbReference type="AlphaFoldDB" id="A0A9E9LUS1"/>
<dbReference type="KEGG" id="ovb:NB640_09920"/>
<keyword evidence="7" id="KW-0966">Cell projection</keyword>
<dbReference type="PANTHER" id="PTHR42792:SF2">
    <property type="entry name" value="FLAGELLIN"/>
    <property type="match status" value="1"/>
</dbReference>
<keyword evidence="8" id="KW-1185">Reference proteome</keyword>
<proteinExistence type="inferred from homology"/>
<dbReference type="PANTHER" id="PTHR42792">
    <property type="entry name" value="FLAGELLIN"/>
    <property type="match status" value="1"/>
</dbReference>
<reference evidence="7" key="1">
    <citation type="journal article" date="2022" name="Front. Microbiol.">
        <title>New perspectives on an old grouping: The genomic and phenotypic variability of Oxalobacter formigenes and the implications for calcium oxalate stone prevention.</title>
        <authorList>
            <person name="Chmiel J.A."/>
            <person name="Carr C."/>
            <person name="Stuivenberg G.A."/>
            <person name="Venema R."/>
            <person name="Chanyi R.M."/>
            <person name="Al K.F."/>
            <person name="Giguere D."/>
            <person name="Say H."/>
            <person name="Akouris P.P."/>
            <person name="Dominguez Romero S.A."/>
            <person name="Kwong A."/>
            <person name="Tai V."/>
            <person name="Koval S.F."/>
            <person name="Razvi H."/>
            <person name="Bjazevic J."/>
            <person name="Burton J.P."/>
        </authorList>
    </citation>
    <scope>NUCLEOTIDE SEQUENCE</scope>
    <source>
        <strain evidence="7">WoOx3</strain>
    </source>
</reference>
<evidence type="ECO:0000259" key="5">
    <source>
        <dbReference type="Pfam" id="PF00669"/>
    </source>
</evidence>
<dbReference type="InterPro" id="IPR001029">
    <property type="entry name" value="Flagellin_N"/>
</dbReference>
<keyword evidence="7" id="KW-0282">Flagellum</keyword>
<evidence type="ECO:0000256" key="3">
    <source>
        <dbReference type="ARBA" id="ARBA00023143"/>
    </source>
</evidence>
<dbReference type="GO" id="GO:0009288">
    <property type="term" value="C:bacterial-type flagellum"/>
    <property type="evidence" value="ECO:0007669"/>
    <property type="project" value="UniProtKB-SubCell"/>
</dbReference>
<evidence type="ECO:0000256" key="1">
    <source>
        <dbReference type="ARBA" id="ARBA00005709"/>
    </source>
</evidence>
<dbReference type="InterPro" id="IPR042187">
    <property type="entry name" value="Flagellin_C_sub2"/>
</dbReference>
<dbReference type="SUPFAM" id="SSF64518">
    <property type="entry name" value="Phase 1 flagellin"/>
    <property type="match status" value="1"/>
</dbReference>
<feature type="domain" description="Flagellin N-terminal" evidence="5">
    <location>
        <begin position="5"/>
        <end position="141"/>
    </location>
</feature>
<dbReference type="GO" id="GO:0005576">
    <property type="term" value="C:extracellular region"/>
    <property type="evidence" value="ECO:0007669"/>
    <property type="project" value="UniProtKB-SubCell"/>
</dbReference>
<dbReference type="InterPro" id="IPR001492">
    <property type="entry name" value="Flagellin"/>
</dbReference>
<dbReference type="Pfam" id="PF00700">
    <property type="entry name" value="Flagellin_C"/>
    <property type="match status" value="1"/>
</dbReference>
<dbReference type="Gene3D" id="2.170.280.10">
    <property type="entry name" value="f41 fragment of flagellin, middle domain"/>
    <property type="match status" value="1"/>
</dbReference>
<organism evidence="7 8">
    <name type="scientific">Oxalobacter vibrioformis</name>
    <dbReference type="NCBI Taxonomy" id="933080"/>
    <lineage>
        <taxon>Bacteria</taxon>
        <taxon>Pseudomonadati</taxon>
        <taxon>Pseudomonadota</taxon>
        <taxon>Betaproteobacteria</taxon>
        <taxon>Burkholderiales</taxon>
        <taxon>Oxalobacteraceae</taxon>
        <taxon>Oxalobacter</taxon>
    </lineage>
</organism>
<feature type="domain" description="Flagellin C-terminal" evidence="6">
    <location>
        <begin position="391"/>
        <end position="476"/>
    </location>
</feature>
<evidence type="ECO:0000313" key="8">
    <source>
        <dbReference type="Proteomes" id="UP001156215"/>
    </source>
</evidence>
<comment type="similarity">
    <text evidence="1 4">Belongs to the bacterial flagellin family.</text>
</comment>
<name>A0A9E9LUS1_9BURK</name>
<comment type="function">
    <text evidence="4">Flagellin is the subunit protein which polymerizes to form the filaments of bacterial flagella.</text>
</comment>
<dbReference type="InterPro" id="IPR010810">
    <property type="entry name" value="Flagellin_hook_IN_motif"/>
</dbReference>
<dbReference type="InterPro" id="IPR046358">
    <property type="entry name" value="Flagellin_C"/>
</dbReference>
<keyword evidence="3 4" id="KW-0975">Bacterial flagellum</keyword>
<keyword evidence="7" id="KW-0969">Cilium</keyword>
<gene>
    <name evidence="7" type="ORF">NB640_09920</name>
</gene>
<evidence type="ECO:0000313" key="7">
    <source>
        <dbReference type="EMBL" id="WAW09546.1"/>
    </source>
</evidence>
<dbReference type="Gene3D" id="6.10.10.10">
    <property type="entry name" value="Flagellar export chaperone, C-terminal domain"/>
    <property type="match status" value="1"/>
</dbReference>
<evidence type="ECO:0000259" key="6">
    <source>
        <dbReference type="Pfam" id="PF00700"/>
    </source>
</evidence>
<dbReference type="Gene3D" id="1.20.1330.10">
    <property type="entry name" value="f41 fragment of flagellin, N-terminal domain"/>
    <property type="match status" value="1"/>
</dbReference>
<comment type="subcellular location">
    <subcellularLocation>
        <location evidence="4">Secreted</location>
    </subcellularLocation>
    <subcellularLocation>
        <location evidence="4">Bacterial flagellum</location>
    </subcellularLocation>
</comment>
<dbReference type="Gene3D" id="6.10.280.190">
    <property type="match status" value="1"/>
</dbReference>
<dbReference type="Pfam" id="PF00669">
    <property type="entry name" value="Flagellin_N"/>
    <property type="match status" value="1"/>
</dbReference>
<evidence type="ECO:0000256" key="2">
    <source>
        <dbReference type="ARBA" id="ARBA00022525"/>
    </source>
</evidence>
<evidence type="ECO:0000256" key="4">
    <source>
        <dbReference type="RuleBase" id="RU362073"/>
    </source>
</evidence>
<dbReference type="PRINTS" id="PR00207">
    <property type="entry name" value="FLAGELLIN"/>
</dbReference>
<accession>A0A9E9LUS1</accession>
<dbReference type="GO" id="GO:0005198">
    <property type="term" value="F:structural molecule activity"/>
    <property type="evidence" value="ECO:0007669"/>
    <property type="project" value="UniProtKB-UniRule"/>
</dbReference>
<dbReference type="Gene3D" id="2.30.220.10">
    <property type="entry name" value="f41 fragment of flagellin, C-terminal domain"/>
    <property type="match status" value="1"/>
</dbReference>
<dbReference type="Proteomes" id="UP001156215">
    <property type="component" value="Chromosome"/>
</dbReference>
<dbReference type="EMBL" id="CP098242">
    <property type="protein sequence ID" value="WAW09546.1"/>
    <property type="molecule type" value="Genomic_DNA"/>
</dbReference>
<dbReference type="Pfam" id="PF07196">
    <property type="entry name" value="Flagellin_IN"/>
    <property type="match status" value="1"/>
</dbReference>
<protein>
    <recommendedName>
        <fullName evidence="4">Flagellin</fullName>
    </recommendedName>
</protein>
<keyword evidence="2 4" id="KW-0964">Secreted</keyword>